<dbReference type="WBParaSite" id="nRc.2.0.1.t00500-RA">
    <property type="protein sequence ID" value="nRc.2.0.1.t00500-RA"/>
    <property type="gene ID" value="nRc.2.0.1.g00500"/>
</dbReference>
<sequence length="282" mass="32244">MIFVIDLNGEIFSLVDEKSSTYRPMITKTGHLKLESESVRKSFTLLNALSVTVFFNRQAFSSFEKINLGVILELIVPATKAPATPKTTIFPPVDKLRKAIPELKMPQKSMKCRNLSRKMSFFREICLHRRRVSLQMLFFAFYPLFHRSIVHRPMDHRFQKLSAAAAHLFLLSSSDEEESCLILVLEFSGDEGLDTGEQYSCSFFGVRLLKFSNKKSGISPFFNIFRNFFRIAATTIFFKRFIFKGLSKISRRISCSRTFMATSGSSFLTVSKSNTEILRSSA</sequence>
<keyword evidence="1" id="KW-1185">Reference proteome</keyword>
<accession>A0A915HFS3</accession>
<dbReference type="Proteomes" id="UP000887565">
    <property type="component" value="Unplaced"/>
</dbReference>
<evidence type="ECO:0000313" key="2">
    <source>
        <dbReference type="WBParaSite" id="nRc.2.0.1.t00500-RA"/>
    </source>
</evidence>
<protein>
    <submittedName>
        <fullName evidence="2">Uncharacterized protein</fullName>
    </submittedName>
</protein>
<dbReference type="AlphaFoldDB" id="A0A915HFS3"/>
<organism evidence="1 2">
    <name type="scientific">Romanomermis culicivorax</name>
    <name type="common">Nematode worm</name>
    <dbReference type="NCBI Taxonomy" id="13658"/>
    <lineage>
        <taxon>Eukaryota</taxon>
        <taxon>Metazoa</taxon>
        <taxon>Ecdysozoa</taxon>
        <taxon>Nematoda</taxon>
        <taxon>Enoplea</taxon>
        <taxon>Dorylaimia</taxon>
        <taxon>Mermithida</taxon>
        <taxon>Mermithoidea</taxon>
        <taxon>Mermithidae</taxon>
        <taxon>Romanomermis</taxon>
    </lineage>
</organism>
<name>A0A915HFS3_ROMCU</name>
<reference evidence="2" key="1">
    <citation type="submission" date="2022-11" db="UniProtKB">
        <authorList>
            <consortium name="WormBaseParasite"/>
        </authorList>
    </citation>
    <scope>IDENTIFICATION</scope>
</reference>
<proteinExistence type="predicted"/>
<evidence type="ECO:0000313" key="1">
    <source>
        <dbReference type="Proteomes" id="UP000887565"/>
    </source>
</evidence>